<dbReference type="AlphaFoldDB" id="A0A0E9WYX2"/>
<evidence type="ECO:0000313" key="1">
    <source>
        <dbReference type="EMBL" id="JAH95391.1"/>
    </source>
</evidence>
<dbReference type="EMBL" id="GBXM01013186">
    <property type="protein sequence ID" value="JAH95391.1"/>
    <property type="molecule type" value="Transcribed_RNA"/>
</dbReference>
<sequence length="56" mass="6324">MGGRYRTLPFCCFVLNGTHLSNNEWPKTFTRIPEYLNIACGNSAIHSDIENSHPSL</sequence>
<proteinExistence type="predicted"/>
<organism evidence="1">
    <name type="scientific">Anguilla anguilla</name>
    <name type="common">European freshwater eel</name>
    <name type="synonym">Muraena anguilla</name>
    <dbReference type="NCBI Taxonomy" id="7936"/>
    <lineage>
        <taxon>Eukaryota</taxon>
        <taxon>Metazoa</taxon>
        <taxon>Chordata</taxon>
        <taxon>Craniata</taxon>
        <taxon>Vertebrata</taxon>
        <taxon>Euteleostomi</taxon>
        <taxon>Actinopterygii</taxon>
        <taxon>Neopterygii</taxon>
        <taxon>Teleostei</taxon>
        <taxon>Anguilliformes</taxon>
        <taxon>Anguillidae</taxon>
        <taxon>Anguilla</taxon>
    </lineage>
</organism>
<accession>A0A0E9WYX2</accession>
<reference evidence="1" key="2">
    <citation type="journal article" date="2015" name="Fish Shellfish Immunol.">
        <title>Early steps in the European eel (Anguilla anguilla)-Vibrio vulnificus interaction in the gills: Role of the RtxA13 toxin.</title>
        <authorList>
            <person name="Callol A."/>
            <person name="Pajuelo D."/>
            <person name="Ebbesson L."/>
            <person name="Teles M."/>
            <person name="MacKenzie S."/>
            <person name="Amaro C."/>
        </authorList>
    </citation>
    <scope>NUCLEOTIDE SEQUENCE</scope>
</reference>
<protein>
    <submittedName>
        <fullName evidence="1">Uncharacterized protein</fullName>
    </submittedName>
</protein>
<reference evidence="1" key="1">
    <citation type="submission" date="2014-11" db="EMBL/GenBank/DDBJ databases">
        <authorList>
            <person name="Amaro Gonzalez C."/>
        </authorList>
    </citation>
    <scope>NUCLEOTIDE SEQUENCE</scope>
</reference>
<name>A0A0E9WYX2_ANGAN</name>